<comment type="caution">
    <text evidence="1">The sequence shown here is derived from an EMBL/GenBank/DDBJ whole genome shotgun (WGS) entry which is preliminary data.</text>
</comment>
<proteinExistence type="predicted"/>
<name>A0A5M4AXK4_9BACT</name>
<organism evidence="1 2">
    <name type="scientific">Prolixibacter bellariivorans</name>
    <dbReference type="NCBI Taxonomy" id="314319"/>
    <lineage>
        <taxon>Bacteria</taxon>
        <taxon>Pseudomonadati</taxon>
        <taxon>Bacteroidota</taxon>
        <taxon>Bacteroidia</taxon>
        <taxon>Marinilabiliales</taxon>
        <taxon>Prolixibacteraceae</taxon>
        <taxon>Prolixibacter</taxon>
    </lineage>
</organism>
<keyword evidence="2" id="KW-1185">Reference proteome</keyword>
<dbReference type="EMBL" id="BLAX01000001">
    <property type="protein sequence ID" value="GET32645.1"/>
    <property type="molecule type" value="Genomic_DNA"/>
</dbReference>
<gene>
    <name evidence="1" type="ORF">PbJCM13498_15080</name>
</gene>
<dbReference type="Proteomes" id="UP000391834">
    <property type="component" value="Unassembled WGS sequence"/>
</dbReference>
<protein>
    <submittedName>
        <fullName evidence="1">Uncharacterized protein</fullName>
    </submittedName>
</protein>
<reference evidence="1 2" key="1">
    <citation type="submission" date="2019-10" db="EMBL/GenBank/DDBJ databases">
        <title>Prolixibacter strains distinguished by the presence of nitrate reductase genes were adept at nitrate-dependent anaerobic corrosion of metallic iron and carbon steel.</title>
        <authorList>
            <person name="Iino T."/>
            <person name="Shono N."/>
            <person name="Ito K."/>
            <person name="Nakamura R."/>
            <person name="Sueoka K."/>
            <person name="Harayama S."/>
            <person name="Ohkuma M."/>
        </authorList>
    </citation>
    <scope>NUCLEOTIDE SEQUENCE [LARGE SCALE GENOMIC DNA]</scope>
    <source>
        <strain evidence="1 2">JCM 13498</strain>
    </source>
</reference>
<evidence type="ECO:0000313" key="1">
    <source>
        <dbReference type="EMBL" id="GET32645.1"/>
    </source>
</evidence>
<accession>A0A5M4AXK4</accession>
<evidence type="ECO:0000313" key="2">
    <source>
        <dbReference type="Proteomes" id="UP000391834"/>
    </source>
</evidence>
<sequence>MAAFLIESLFLTKGKEGAYNQAQEDIKTLIALIDEEVGAVKEE</sequence>
<dbReference type="AlphaFoldDB" id="A0A5M4AXK4"/>
<dbReference type="RefSeq" id="WP_262502771.1">
    <property type="nucleotide sequence ID" value="NZ_BLAX01000001.1"/>
</dbReference>